<evidence type="ECO:0000313" key="2">
    <source>
        <dbReference type="EMBL" id="MBE0346548.1"/>
    </source>
</evidence>
<accession>A0A8I0T4T5</accession>
<dbReference type="EMBL" id="AQHF01000022">
    <property type="protein sequence ID" value="MBE0346548.1"/>
    <property type="molecule type" value="Genomic_DNA"/>
</dbReference>
<keyword evidence="3" id="KW-1185">Reference proteome</keyword>
<feature type="transmembrane region" description="Helical" evidence="1">
    <location>
        <begin position="12"/>
        <end position="30"/>
    </location>
</feature>
<gene>
    <name evidence="2" type="ORF">PPEP_a3803</name>
</gene>
<keyword evidence="1" id="KW-1133">Transmembrane helix</keyword>
<dbReference type="AlphaFoldDB" id="A0A8I0T4T5"/>
<dbReference type="Proteomes" id="UP000660708">
    <property type="component" value="Unassembled WGS sequence"/>
</dbReference>
<proteinExistence type="predicted"/>
<sequence>MVSFKLYQQQYKALMWALILGGLMTIGIKVEDTLIQFTSGLLLTVQLNLEHISVNINLLGFIIIATALTAKVKLDNVEER</sequence>
<evidence type="ECO:0000256" key="1">
    <source>
        <dbReference type="SAM" id="Phobius"/>
    </source>
</evidence>
<evidence type="ECO:0000313" key="3">
    <source>
        <dbReference type="Proteomes" id="UP000660708"/>
    </source>
</evidence>
<keyword evidence="1" id="KW-0812">Transmembrane</keyword>
<organism evidence="2 3">
    <name type="scientific">Pseudoalteromonas peptidolytica F12-50-A1</name>
    <dbReference type="NCBI Taxonomy" id="1315280"/>
    <lineage>
        <taxon>Bacteria</taxon>
        <taxon>Pseudomonadati</taxon>
        <taxon>Pseudomonadota</taxon>
        <taxon>Gammaproteobacteria</taxon>
        <taxon>Alteromonadales</taxon>
        <taxon>Pseudoalteromonadaceae</taxon>
        <taxon>Pseudoalteromonas</taxon>
    </lineage>
</organism>
<protein>
    <submittedName>
        <fullName evidence="2">Uncharacterized protein</fullName>
    </submittedName>
</protein>
<keyword evidence="1" id="KW-0472">Membrane</keyword>
<feature type="transmembrane region" description="Helical" evidence="1">
    <location>
        <begin position="50"/>
        <end position="70"/>
    </location>
</feature>
<reference evidence="2 3" key="1">
    <citation type="submission" date="2015-06" db="EMBL/GenBank/DDBJ databases">
        <title>Genome sequence of Pseudoalteromonas peptidolytica.</title>
        <authorList>
            <person name="Xie B.-B."/>
            <person name="Rong J.-C."/>
            <person name="Qin Q.-L."/>
            <person name="Zhang Y.-Z."/>
        </authorList>
    </citation>
    <scope>NUCLEOTIDE SEQUENCE [LARGE SCALE GENOMIC DNA]</scope>
    <source>
        <strain evidence="2 3">F12-50-A1</strain>
    </source>
</reference>
<name>A0A8I0T4T5_9GAMM</name>
<comment type="caution">
    <text evidence="2">The sequence shown here is derived from an EMBL/GenBank/DDBJ whole genome shotgun (WGS) entry which is preliminary data.</text>
</comment>